<dbReference type="PANTHER" id="PTHR28630:SF3">
    <property type="entry name" value="PEROXIREDOXIN-LIKE 2C"/>
    <property type="match status" value="1"/>
</dbReference>
<evidence type="ECO:0000256" key="1">
    <source>
        <dbReference type="SAM" id="MobiDB-lite"/>
    </source>
</evidence>
<feature type="compositionally biased region" description="Polar residues" evidence="1">
    <location>
        <begin position="233"/>
        <end position="245"/>
    </location>
</feature>
<proteinExistence type="predicted"/>
<dbReference type="EMBL" id="JAYKXP010000001">
    <property type="protein sequence ID" value="KAK7062899.1"/>
    <property type="molecule type" value="Genomic_DNA"/>
</dbReference>
<dbReference type="AlphaFoldDB" id="A0AAW0EEI3"/>
<feature type="compositionally biased region" description="Polar residues" evidence="1">
    <location>
        <begin position="122"/>
        <end position="133"/>
    </location>
</feature>
<dbReference type="InterPro" id="IPR032801">
    <property type="entry name" value="PXL2A/B/C"/>
</dbReference>
<evidence type="ECO:0008006" key="4">
    <source>
        <dbReference type="Google" id="ProtNLM"/>
    </source>
</evidence>
<evidence type="ECO:0000313" key="3">
    <source>
        <dbReference type="Proteomes" id="UP001383192"/>
    </source>
</evidence>
<dbReference type="PANTHER" id="PTHR28630">
    <property type="match status" value="1"/>
</dbReference>
<feature type="compositionally biased region" description="Polar residues" evidence="1">
    <location>
        <begin position="102"/>
        <end position="114"/>
    </location>
</feature>
<dbReference type="Gene3D" id="3.40.30.10">
    <property type="entry name" value="Glutaredoxin"/>
    <property type="match status" value="1"/>
</dbReference>
<feature type="compositionally biased region" description="Low complexity" evidence="1">
    <location>
        <begin position="268"/>
        <end position="281"/>
    </location>
</feature>
<feature type="compositionally biased region" description="Pro residues" evidence="1">
    <location>
        <begin position="193"/>
        <end position="202"/>
    </location>
</feature>
<feature type="region of interest" description="Disordered" evidence="1">
    <location>
        <begin position="102"/>
        <end position="133"/>
    </location>
</feature>
<protein>
    <recommendedName>
        <fullName evidence="4">Thioredoxin-like protein AAED1</fullName>
    </recommendedName>
</protein>
<dbReference type="SUPFAM" id="SSF52833">
    <property type="entry name" value="Thioredoxin-like"/>
    <property type="match status" value="1"/>
</dbReference>
<dbReference type="Pfam" id="PF13911">
    <property type="entry name" value="AhpC-TSA_2"/>
    <property type="match status" value="1"/>
</dbReference>
<feature type="compositionally biased region" description="Polar residues" evidence="1">
    <location>
        <begin position="258"/>
        <end position="267"/>
    </location>
</feature>
<name>A0AAW0EEI3_9AGAR</name>
<dbReference type="Proteomes" id="UP001383192">
    <property type="component" value="Unassembled WGS sequence"/>
</dbReference>
<dbReference type="InterPro" id="IPR036249">
    <property type="entry name" value="Thioredoxin-like_sf"/>
</dbReference>
<organism evidence="2 3">
    <name type="scientific">Paramarasmius palmivorus</name>
    <dbReference type="NCBI Taxonomy" id="297713"/>
    <lineage>
        <taxon>Eukaryota</taxon>
        <taxon>Fungi</taxon>
        <taxon>Dikarya</taxon>
        <taxon>Basidiomycota</taxon>
        <taxon>Agaricomycotina</taxon>
        <taxon>Agaricomycetes</taxon>
        <taxon>Agaricomycetidae</taxon>
        <taxon>Agaricales</taxon>
        <taxon>Marasmiineae</taxon>
        <taxon>Marasmiaceae</taxon>
        <taxon>Paramarasmius</taxon>
    </lineage>
</organism>
<gene>
    <name evidence="2" type="ORF">VNI00_000396</name>
</gene>
<comment type="caution">
    <text evidence="2">The sequence shown here is derived from an EMBL/GenBank/DDBJ whole genome shotgun (WGS) entry which is preliminary data.</text>
</comment>
<feature type="region of interest" description="Disordered" evidence="1">
    <location>
        <begin position="225"/>
        <end position="283"/>
    </location>
</feature>
<reference evidence="2 3" key="1">
    <citation type="submission" date="2024-01" db="EMBL/GenBank/DDBJ databases">
        <title>A draft genome for a cacao thread blight-causing isolate of Paramarasmius palmivorus.</title>
        <authorList>
            <person name="Baruah I.K."/>
            <person name="Bukari Y."/>
            <person name="Amoako-Attah I."/>
            <person name="Meinhardt L.W."/>
            <person name="Bailey B.A."/>
            <person name="Cohen S.P."/>
        </authorList>
    </citation>
    <scope>NUCLEOTIDE SEQUENCE [LARGE SCALE GENOMIC DNA]</scope>
    <source>
        <strain evidence="2 3">GH-12</strain>
    </source>
</reference>
<accession>A0AAW0EEI3</accession>
<evidence type="ECO:0000313" key="2">
    <source>
        <dbReference type="EMBL" id="KAK7062899.1"/>
    </source>
</evidence>
<sequence length="509" mass="56806">MASLNHAQSFVISRKPVPSYILTESLENLCSQYADLDQMTFRSTRPPSIQDMSVEAHPLWKNRNSLPHSLRDQRSTYPGKPLCLSSLIAECHHYAQALSSTSGSVYTNNSSPTDSVFPPSTPESQSPYREFDSSTIWSHPDDDEFYSELQFSPLFAAECTSIVEQNVKRRTPSLYSRRSAMSKRSVHVDKVLPPVPPLPPLPNLNSIPLTSDDLSFDEFWAQGRDESEERVAQASSKSRSNTPGSRQDPCLSSDKVLPTQNRDTTTLDVDLSPVVSSSDSESATHPLANLPIAPFDEHALPTWDQLQHASSLSVISESGVRVPFGTLWQDQKTVVIFIRHFLSPSCQEYMSSISQTVGFETLRQQGVKLVVVSNGHFGLIKYYRKIFQTPFDVYTDPTHEIYNALGMTLRLGSNDKGAGPRPAYMRHGRVRRLGSVIAKAIRVGMPIWRNCGNKNQLGGEFVLGPGLQCRFAHRMPFSRAHLNIEELMEKAGVDLGEGIGRRHCLRDTK</sequence>
<dbReference type="CDD" id="cd02970">
    <property type="entry name" value="PRX_like2"/>
    <property type="match status" value="1"/>
</dbReference>
<feature type="region of interest" description="Disordered" evidence="1">
    <location>
        <begin position="172"/>
        <end position="206"/>
    </location>
</feature>
<keyword evidence="3" id="KW-1185">Reference proteome</keyword>